<evidence type="ECO:0000256" key="6">
    <source>
        <dbReference type="RuleBase" id="RU004004"/>
    </source>
</evidence>
<dbReference type="PROSITE" id="PS50005">
    <property type="entry name" value="TPR"/>
    <property type="match status" value="1"/>
</dbReference>
<evidence type="ECO:0000256" key="2">
    <source>
        <dbReference type="ARBA" id="ARBA00022729"/>
    </source>
</evidence>
<dbReference type="AlphaFoldDB" id="A0AA86N0Q8"/>
<evidence type="ECO:0000256" key="7">
    <source>
        <dbReference type="SAM" id="MobiDB-lite"/>
    </source>
</evidence>
<keyword evidence="3" id="KW-0472">Membrane</keyword>
<evidence type="ECO:0000313" key="11">
    <source>
        <dbReference type="Proteomes" id="UP001179121"/>
    </source>
</evidence>
<dbReference type="InterPro" id="IPR019734">
    <property type="entry name" value="TPR_rpt"/>
</dbReference>
<dbReference type="InterPro" id="IPR038591">
    <property type="entry name" value="NolW-like_sf"/>
</dbReference>
<dbReference type="Pfam" id="PF03958">
    <property type="entry name" value="Secretin_N"/>
    <property type="match status" value="1"/>
</dbReference>
<dbReference type="EMBL" id="OX365700">
    <property type="protein sequence ID" value="CAI4032529.1"/>
    <property type="molecule type" value="Genomic_DNA"/>
</dbReference>
<dbReference type="SUPFAM" id="SSF48452">
    <property type="entry name" value="TPR-like"/>
    <property type="match status" value="1"/>
</dbReference>
<dbReference type="PRINTS" id="PR00811">
    <property type="entry name" value="BCTERIALGSPD"/>
</dbReference>
<accession>A0AA86N0Q8</accession>
<name>A0AA86N0Q8_9BACT</name>
<evidence type="ECO:0000256" key="1">
    <source>
        <dbReference type="ARBA" id="ARBA00004370"/>
    </source>
</evidence>
<dbReference type="Pfam" id="PF13181">
    <property type="entry name" value="TPR_8"/>
    <property type="match status" value="1"/>
</dbReference>
<feature type="repeat" description="TPR" evidence="4">
    <location>
        <begin position="59"/>
        <end position="92"/>
    </location>
</feature>
<comment type="subcellular location">
    <subcellularLocation>
        <location evidence="6">Cell outer membrane</location>
    </subcellularLocation>
    <subcellularLocation>
        <location evidence="1">Membrane</location>
    </subcellularLocation>
</comment>
<feature type="domain" description="NolW-like" evidence="9">
    <location>
        <begin position="254"/>
        <end position="311"/>
    </location>
</feature>
<dbReference type="GO" id="GO:0009306">
    <property type="term" value="P:protein secretion"/>
    <property type="evidence" value="ECO:0007669"/>
    <property type="project" value="InterPro"/>
</dbReference>
<dbReference type="KEGG" id="nti:DNFV4_02959"/>
<evidence type="ECO:0000259" key="8">
    <source>
        <dbReference type="Pfam" id="PF00263"/>
    </source>
</evidence>
<feature type="region of interest" description="Disordered" evidence="7">
    <location>
        <begin position="135"/>
        <end position="164"/>
    </location>
</feature>
<dbReference type="GO" id="GO:0015627">
    <property type="term" value="C:type II protein secretion system complex"/>
    <property type="evidence" value="ECO:0007669"/>
    <property type="project" value="TreeGrafter"/>
</dbReference>
<evidence type="ECO:0000256" key="4">
    <source>
        <dbReference type="PROSITE-ProRule" id="PRU00339"/>
    </source>
</evidence>
<dbReference type="GO" id="GO:0009279">
    <property type="term" value="C:cell outer membrane"/>
    <property type="evidence" value="ECO:0007669"/>
    <property type="project" value="UniProtKB-SubCell"/>
</dbReference>
<organism evidence="10 11">
    <name type="scientific">Nitrospira tepida</name>
    <dbReference type="NCBI Taxonomy" id="2973512"/>
    <lineage>
        <taxon>Bacteria</taxon>
        <taxon>Pseudomonadati</taxon>
        <taxon>Nitrospirota</taxon>
        <taxon>Nitrospiria</taxon>
        <taxon>Nitrospirales</taxon>
        <taxon>Nitrospiraceae</taxon>
        <taxon>Nitrospira</taxon>
    </lineage>
</organism>
<feature type="domain" description="Type II/III secretion system secretin-like" evidence="8">
    <location>
        <begin position="387"/>
        <end position="561"/>
    </location>
</feature>
<dbReference type="Pfam" id="PF00263">
    <property type="entry name" value="Secretin"/>
    <property type="match status" value="1"/>
</dbReference>
<feature type="region of interest" description="Disordered" evidence="7">
    <location>
        <begin position="595"/>
        <end position="636"/>
    </location>
</feature>
<dbReference type="Proteomes" id="UP001179121">
    <property type="component" value="Chromosome"/>
</dbReference>
<dbReference type="InterPro" id="IPR001775">
    <property type="entry name" value="GspD/PilQ"/>
</dbReference>
<dbReference type="CDD" id="cd08547">
    <property type="entry name" value="Type_II_cohesin"/>
    <property type="match status" value="1"/>
</dbReference>
<keyword evidence="6" id="KW-0813">Transport</keyword>
<sequence length="758" mass="83239">MLTLFGCASLTAVDPRRGDQFMASGSWEEAMTAYQLALKDDPFNASLQHKFELARERTAAKYEEQGRTYLKERQIEPAVEAFKRALTLEPMNRAHQDGLTEGLRLKEARDRVREAEKLVQLGRREDAFQAYTHAAELDPASDKASEGISRLSEQEEADKRDDPLAQPVTLKFKGAGLKEVLESLAKIGGMNIVFDKDVRNDPVSIAIEATPFDEALELILNSNSLFSRRVGPQMLLISPNTKQKQEQYQDLMIRTFYLSHTKAKDMLALLRTMLDTKRLHANEQINTIVIRDTPEKVELAERIITANDREEPEVIFDVEVLEVNRTKAEKYGLTFPKQAGMAIVPPGFTGSIAGDLAQQFTYRQLTSLGQDSFLFKLPTNIVLDFFKSVTDAKTLASPKLRVVNNRKGEVNIGDKQPILLSTTNVLPGQATTGAVPTTSTVTSVEFRDTGVKLTVEPSIRLSHDLSLKMKIEVIRIGDKVLLQASPPIEQFRFGNRSAETTLSMKDGETIVLAGLIQEEDRKVRVTVPWLGDLPVIGNFFSSFQTERVTTEVILTITPRILDPAHVPGLHNQVFWSGTDSIYTTKPMFSSAARRTSLRMDLPGDPTRPAVPLEEGARPSVAPPSTGTAAQEPSRTGIRVKDVTARVGEDIRLSLVGQDVKAAASESVKILFDPAILTLRLIQESQAFKNRGGSVLLDDSSPGEAGMVAVKVLPPSKAGTAAGEVALLTFAAKAAGVSSVQVEWPSAGAAERMAIVRVR</sequence>
<evidence type="ECO:0000259" key="9">
    <source>
        <dbReference type="Pfam" id="PF03958"/>
    </source>
</evidence>
<reference evidence="10" key="1">
    <citation type="submission" date="2022-10" db="EMBL/GenBank/DDBJ databases">
        <authorList>
            <person name="Koch H."/>
        </authorList>
    </citation>
    <scope>NUCLEOTIDE SEQUENCE</scope>
    <source>
        <strain evidence="10">DNF</strain>
    </source>
</reference>
<evidence type="ECO:0000313" key="10">
    <source>
        <dbReference type="EMBL" id="CAI4032529.1"/>
    </source>
</evidence>
<proteinExistence type="inferred from homology"/>
<evidence type="ECO:0000256" key="5">
    <source>
        <dbReference type="RuleBase" id="RU004003"/>
    </source>
</evidence>
<dbReference type="Gene3D" id="3.30.1370.120">
    <property type="match status" value="1"/>
</dbReference>
<evidence type="ECO:0000256" key="3">
    <source>
        <dbReference type="ARBA" id="ARBA00023136"/>
    </source>
</evidence>
<gene>
    <name evidence="10" type="ORF">DNFV4_02959</name>
</gene>
<protein>
    <submittedName>
        <fullName evidence="10">TPR_REGION domain-containing protein</fullName>
    </submittedName>
</protein>
<dbReference type="Gene3D" id="2.60.40.680">
    <property type="match status" value="1"/>
</dbReference>
<comment type="similarity">
    <text evidence="5">Belongs to the bacterial secretin family.</text>
</comment>
<dbReference type="RefSeq" id="WP_289269251.1">
    <property type="nucleotide sequence ID" value="NZ_OX365700.1"/>
</dbReference>
<dbReference type="InterPro" id="IPR050810">
    <property type="entry name" value="Bact_Secretion_Sys_Channel"/>
</dbReference>
<dbReference type="Gene3D" id="3.30.1370.130">
    <property type="match status" value="1"/>
</dbReference>
<keyword evidence="4" id="KW-0802">TPR repeat</keyword>
<dbReference type="InterPro" id="IPR004846">
    <property type="entry name" value="T2SS/T3SS_dom"/>
</dbReference>
<dbReference type="PANTHER" id="PTHR30332">
    <property type="entry name" value="PROBABLE GENERAL SECRETION PATHWAY PROTEIN D"/>
    <property type="match status" value="1"/>
</dbReference>
<dbReference type="SMART" id="SM00028">
    <property type="entry name" value="TPR"/>
    <property type="match status" value="2"/>
</dbReference>
<keyword evidence="11" id="KW-1185">Reference proteome</keyword>
<dbReference type="PANTHER" id="PTHR30332:SF17">
    <property type="entry name" value="TYPE IV PILIATION SYSTEM PROTEIN DR_0774-RELATED"/>
    <property type="match status" value="1"/>
</dbReference>
<keyword evidence="2" id="KW-0732">Signal</keyword>
<dbReference type="InterPro" id="IPR005644">
    <property type="entry name" value="NolW-like"/>
</dbReference>
<feature type="compositionally biased region" description="Polar residues" evidence="7">
    <location>
        <begin position="622"/>
        <end position="633"/>
    </location>
</feature>
<dbReference type="Gene3D" id="1.25.40.10">
    <property type="entry name" value="Tetratricopeptide repeat domain"/>
    <property type="match status" value="1"/>
</dbReference>
<dbReference type="InterPro" id="IPR011990">
    <property type="entry name" value="TPR-like_helical_dom_sf"/>
</dbReference>